<dbReference type="Proteomes" id="UP001524587">
    <property type="component" value="Unassembled WGS sequence"/>
</dbReference>
<comment type="caution">
    <text evidence="3">The sequence shown here is derived from an EMBL/GenBank/DDBJ whole genome shotgun (WGS) entry which is preliminary data.</text>
</comment>
<proteinExistence type="predicted"/>
<evidence type="ECO:0000313" key="3">
    <source>
        <dbReference type="EMBL" id="MCQ8277793.1"/>
    </source>
</evidence>
<feature type="domain" description="Gp5/Type VI secretion system Vgr protein OB-fold" evidence="2">
    <location>
        <begin position="23"/>
        <end position="92"/>
    </location>
</feature>
<organism evidence="3 4">
    <name type="scientific">Endosaccharibacter trunci</name>
    <dbReference type="NCBI Taxonomy" id="2812733"/>
    <lineage>
        <taxon>Bacteria</taxon>
        <taxon>Pseudomonadati</taxon>
        <taxon>Pseudomonadota</taxon>
        <taxon>Alphaproteobacteria</taxon>
        <taxon>Acetobacterales</taxon>
        <taxon>Acetobacteraceae</taxon>
        <taxon>Endosaccharibacter</taxon>
    </lineage>
</organism>
<evidence type="ECO:0000256" key="1">
    <source>
        <dbReference type="SAM" id="MobiDB-lite"/>
    </source>
</evidence>
<feature type="compositionally biased region" description="Polar residues" evidence="1">
    <location>
        <begin position="165"/>
        <end position="178"/>
    </location>
</feature>
<gene>
    <name evidence="3" type="ORF">NFI95_04960</name>
</gene>
<dbReference type="Pfam" id="PF04717">
    <property type="entry name" value="Phage_base_V"/>
    <property type="match status" value="1"/>
</dbReference>
<dbReference type="InterPro" id="IPR006531">
    <property type="entry name" value="Gp5/Vgr_OB"/>
</dbReference>
<dbReference type="Pfam" id="PF18946">
    <property type="entry name" value="Apex"/>
    <property type="match status" value="1"/>
</dbReference>
<dbReference type="InterPro" id="IPR044033">
    <property type="entry name" value="GpV-like_apex"/>
</dbReference>
<name>A0ABT1W4X1_9PROT</name>
<dbReference type="Gene3D" id="2.40.50.230">
    <property type="entry name" value="Gp5 N-terminal domain"/>
    <property type="match status" value="1"/>
</dbReference>
<reference evidence="3 4" key="1">
    <citation type="submission" date="2022-06" db="EMBL/GenBank/DDBJ databases">
        <title>Endosaccharibacter gen. nov., sp. nov., endophytic bacteria isolated from sugarcane.</title>
        <authorList>
            <person name="Pitiwittayakul N."/>
            <person name="Yukphan P."/>
            <person name="Charoenyingcharoen P."/>
            <person name="Tanasupawat S."/>
        </authorList>
    </citation>
    <scope>NUCLEOTIDE SEQUENCE [LARGE SCALE GENOMIC DNA]</scope>
    <source>
        <strain evidence="3 4">KSS8</strain>
    </source>
</reference>
<evidence type="ECO:0000259" key="2">
    <source>
        <dbReference type="Pfam" id="PF04717"/>
    </source>
</evidence>
<dbReference type="InterPro" id="IPR037026">
    <property type="entry name" value="Vgr_OB-fold_dom_sf"/>
</dbReference>
<evidence type="ECO:0000313" key="4">
    <source>
        <dbReference type="Proteomes" id="UP001524587"/>
    </source>
</evidence>
<dbReference type="RefSeq" id="WP_422863254.1">
    <property type="nucleotide sequence ID" value="NZ_JAMSKV010000003.1"/>
</dbReference>
<protein>
    <submittedName>
        <fullName evidence="3">Phage baseplate assembly protein V</fullName>
    </submittedName>
</protein>
<sequence>MTDWMQTVRLHAAIQSAALGQARHGVVTSVDPSAHAVRVTIQPEGLETGWIPDGAVAAGGLKIVCPSEIGTQVLVVPVEGDAEHPVVVSRLFDATVLPPRSPFTNALVQPGEFALFAKDGTCLHFAQGNLYLQGNLHIQGSVQASGDVVGGGVSLQRHTHGGVQSGQAFTTAPQAANG</sequence>
<dbReference type="EMBL" id="JAMSKV010000003">
    <property type="protein sequence ID" value="MCQ8277793.1"/>
    <property type="molecule type" value="Genomic_DNA"/>
</dbReference>
<keyword evidence="4" id="KW-1185">Reference proteome</keyword>
<accession>A0ABT1W4X1</accession>
<feature type="region of interest" description="Disordered" evidence="1">
    <location>
        <begin position="158"/>
        <end position="178"/>
    </location>
</feature>